<protein>
    <recommendedName>
        <fullName evidence="2">DUF5723 domain-containing protein</fullName>
    </recommendedName>
</protein>
<dbReference type="EMBL" id="UINC01061233">
    <property type="protein sequence ID" value="SVB86592.1"/>
    <property type="molecule type" value="Genomic_DNA"/>
</dbReference>
<dbReference type="AlphaFoldDB" id="A0A382HHE7"/>
<proteinExistence type="predicted"/>
<evidence type="ECO:0000313" key="1">
    <source>
        <dbReference type="EMBL" id="SVB86592.1"/>
    </source>
</evidence>
<accession>A0A382HHE7</accession>
<gene>
    <name evidence="1" type="ORF">METZ01_LOCUS239446</name>
</gene>
<sequence>MIAVGSAQSVEQGSGMLQSNIGMGSGGFINAGTDGLEMDGFFEIQTRNGLFGEVWVSQLDMDAETNTALNASAGIMREISPGLIMGGGYSNYTEINNDMLHEIFVGANLNFFTGVVFLGVGGELSPNFLGIADLNTLFPSIPVDLSLMGIYSENFNESGYDLFFRASRTSATGLSLGYTFSRERYEDEESRTFTKQGHTKTFTVPVPAEGYFNTIYIGFTF</sequence>
<organism evidence="1">
    <name type="scientific">marine metagenome</name>
    <dbReference type="NCBI Taxonomy" id="408172"/>
    <lineage>
        <taxon>unclassified sequences</taxon>
        <taxon>metagenomes</taxon>
        <taxon>ecological metagenomes</taxon>
    </lineage>
</organism>
<evidence type="ECO:0008006" key="2">
    <source>
        <dbReference type="Google" id="ProtNLM"/>
    </source>
</evidence>
<reference evidence="1" key="1">
    <citation type="submission" date="2018-05" db="EMBL/GenBank/DDBJ databases">
        <authorList>
            <person name="Lanie J.A."/>
            <person name="Ng W.-L."/>
            <person name="Kazmierczak K.M."/>
            <person name="Andrzejewski T.M."/>
            <person name="Davidsen T.M."/>
            <person name="Wayne K.J."/>
            <person name="Tettelin H."/>
            <person name="Glass J.I."/>
            <person name="Rusch D."/>
            <person name="Podicherti R."/>
            <person name="Tsui H.-C.T."/>
            <person name="Winkler M.E."/>
        </authorList>
    </citation>
    <scope>NUCLEOTIDE SEQUENCE</scope>
</reference>
<name>A0A382HHE7_9ZZZZ</name>